<dbReference type="Proteomes" id="UP000320333">
    <property type="component" value="Unassembled WGS sequence"/>
</dbReference>
<gene>
    <name evidence="3" type="ORF">CcCBS67573_g05396</name>
</gene>
<dbReference type="PROSITE" id="PS50102">
    <property type="entry name" value="RRM"/>
    <property type="match status" value="1"/>
</dbReference>
<dbReference type="GO" id="GO:0003723">
    <property type="term" value="F:RNA binding"/>
    <property type="evidence" value="ECO:0007669"/>
    <property type="project" value="UniProtKB-UniRule"/>
</dbReference>
<dbReference type="SUPFAM" id="SSF54928">
    <property type="entry name" value="RNA-binding domain, RBD"/>
    <property type="match status" value="1"/>
</dbReference>
<dbReference type="SMART" id="SM00360">
    <property type="entry name" value="RRM"/>
    <property type="match status" value="1"/>
</dbReference>
<feature type="domain" description="RRM" evidence="2">
    <location>
        <begin position="2"/>
        <end position="79"/>
    </location>
</feature>
<dbReference type="OrthoDB" id="439808at2759"/>
<dbReference type="PANTHER" id="PTHR48034">
    <property type="entry name" value="TRANSFORMER-2 SEX-DETERMINING PROTEIN-RELATED"/>
    <property type="match status" value="1"/>
</dbReference>
<protein>
    <recommendedName>
        <fullName evidence="2">RRM domain-containing protein</fullName>
    </recommendedName>
</protein>
<dbReference type="AlphaFoldDB" id="A0A507FAN4"/>
<dbReference type="EMBL" id="QEAP01000192">
    <property type="protein sequence ID" value="TPX73333.1"/>
    <property type="molecule type" value="Genomic_DNA"/>
</dbReference>
<reference evidence="3 4" key="1">
    <citation type="journal article" date="2019" name="Sci. Rep.">
        <title>Comparative genomics of chytrid fungi reveal insights into the obligate biotrophic and pathogenic lifestyle of Synchytrium endobioticum.</title>
        <authorList>
            <person name="van de Vossenberg B.T.L.H."/>
            <person name="Warris S."/>
            <person name="Nguyen H.D.T."/>
            <person name="van Gent-Pelzer M.P.E."/>
            <person name="Joly D.L."/>
            <person name="van de Geest H.C."/>
            <person name="Bonants P.J.M."/>
            <person name="Smith D.S."/>
            <person name="Levesque C.A."/>
            <person name="van der Lee T.A.J."/>
        </authorList>
    </citation>
    <scope>NUCLEOTIDE SEQUENCE [LARGE SCALE GENOMIC DNA]</scope>
    <source>
        <strain evidence="3 4">CBS 675.73</strain>
    </source>
</reference>
<dbReference type="Pfam" id="PF00076">
    <property type="entry name" value="RRM_1"/>
    <property type="match status" value="1"/>
</dbReference>
<dbReference type="InterPro" id="IPR050441">
    <property type="entry name" value="RBM"/>
</dbReference>
<dbReference type="InterPro" id="IPR035979">
    <property type="entry name" value="RBD_domain_sf"/>
</dbReference>
<evidence type="ECO:0000313" key="4">
    <source>
        <dbReference type="Proteomes" id="UP000320333"/>
    </source>
</evidence>
<proteinExistence type="predicted"/>
<dbReference type="InterPro" id="IPR012677">
    <property type="entry name" value="Nucleotide-bd_a/b_plait_sf"/>
</dbReference>
<name>A0A507FAN4_9FUNG</name>
<dbReference type="STRING" id="246404.A0A507FAN4"/>
<keyword evidence="4" id="KW-1185">Reference proteome</keyword>
<dbReference type="InterPro" id="IPR000504">
    <property type="entry name" value="RRM_dom"/>
</dbReference>
<evidence type="ECO:0000313" key="3">
    <source>
        <dbReference type="EMBL" id="TPX73333.1"/>
    </source>
</evidence>
<comment type="caution">
    <text evidence="3">The sequence shown here is derived from an EMBL/GenBank/DDBJ whole genome shotgun (WGS) entry which is preliminary data.</text>
</comment>
<evidence type="ECO:0000256" key="1">
    <source>
        <dbReference type="PROSITE-ProRule" id="PRU00176"/>
    </source>
</evidence>
<evidence type="ECO:0000259" key="2">
    <source>
        <dbReference type="PROSITE" id="PS50102"/>
    </source>
</evidence>
<accession>A0A507FAN4</accession>
<sequence length="81" mass="8930">MATLFVGNLPFKATESDLGDFFSKIGHVDRVSLIKDRETGRPRGFSFIEMKESDAIEAVKKLDGAEFGGRALKVNLKQAKV</sequence>
<keyword evidence="1" id="KW-0694">RNA-binding</keyword>
<organism evidence="3 4">
    <name type="scientific">Chytriomyces confervae</name>
    <dbReference type="NCBI Taxonomy" id="246404"/>
    <lineage>
        <taxon>Eukaryota</taxon>
        <taxon>Fungi</taxon>
        <taxon>Fungi incertae sedis</taxon>
        <taxon>Chytridiomycota</taxon>
        <taxon>Chytridiomycota incertae sedis</taxon>
        <taxon>Chytridiomycetes</taxon>
        <taxon>Chytridiales</taxon>
        <taxon>Chytriomycetaceae</taxon>
        <taxon>Chytriomyces</taxon>
    </lineage>
</organism>
<dbReference type="Gene3D" id="3.30.70.330">
    <property type="match status" value="1"/>
</dbReference>